<accession>A0ABW1W9F8</accession>
<evidence type="ECO:0000313" key="3">
    <source>
        <dbReference type="EMBL" id="MFC6382312.1"/>
    </source>
</evidence>
<evidence type="ECO:0000256" key="1">
    <source>
        <dbReference type="ARBA" id="ARBA00022801"/>
    </source>
</evidence>
<dbReference type="RefSeq" id="WP_201564488.1">
    <property type="nucleotide sequence ID" value="NZ_CAJGZK010000026.1"/>
</dbReference>
<keyword evidence="2" id="KW-0812">Transmembrane</keyword>
<dbReference type="Proteomes" id="UP001596264">
    <property type="component" value="Unassembled WGS sequence"/>
</dbReference>
<evidence type="ECO:0000256" key="2">
    <source>
        <dbReference type="SAM" id="Phobius"/>
    </source>
</evidence>
<dbReference type="InterPro" id="IPR010905">
    <property type="entry name" value="Glyco_hydro_88"/>
</dbReference>
<dbReference type="GO" id="GO:0016787">
    <property type="term" value="F:hydrolase activity"/>
    <property type="evidence" value="ECO:0007669"/>
    <property type="project" value="UniProtKB-KW"/>
</dbReference>
<comment type="caution">
    <text evidence="3">The sequence shown here is derived from an EMBL/GenBank/DDBJ whole genome shotgun (WGS) entry which is preliminary data.</text>
</comment>
<evidence type="ECO:0000313" key="4">
    <source>
        <dbReference type="Proteomes" id="UP001596264"/>
    </source>
</evidence>
<proteinExistence type="predicted"/>
<keyword evidence="1 3" id="KW-0378">Hydrolase</keyword>
<gene>
    <name evidence="3" type="ORF">ACFP58_12755</name>
</gene>
<reference evidence="4" key="1">
    <citation type="journal article" date="2019" name="Int. J. Syst. Evol. Microbiol.">
        <title>The Global Catalogue of Microorganisms (GCM) 10K type strain sequencing project: providing services to taxonomists for standard genome sequencing and annotation.</title>
        <authorList>
            <consortium name="The Broad Institute Genomics Platform"/>
            <consortium name="The Broad Institute Genome Sequencing Center for Infectious Disease"/>
            <person name="Wu L."/>
            <person name="Ma J."/>
        </authorList>
    </citation>
    <scope>NUCLEOTIDE SEQUENCE [LARGE SCALE GENOMIC DNA]</scope>
    <source>
        <strain evidence="4">CCM 2050</strain>
    </source>
</reference>
<name>A0ABW1W9F8_9GAMM</name>
<feature type="transmembrane region" description="Helical" evidence="2">
    <location>
        <begin position="6"/>
        <end position="24"/>
    </location>
</feature>
<protein>
    <submittedName>
        <fullName evidence="3">Glycoside hydrolase family 88 protein</fullName>
    </submittedName>
</protein>
<sequence>MIWFFFTTLIFTSIVSFLCFYIFMMRKKRRPIVTVGYPNIAEANNSIVNASLMMLKNKRTVMSFNDEDSLYVKLARLKAWLKRDNRQKEYAYLNFPLAFLLLGILDTHQRSGELALLDKVEERCQDFISESGELLFDFDKIDQATFGLVFLRLYTITKVKKYLVASDEVYKNVLSFVGDDGILRYRKGVDVAFIDTIGLVCPFLIMYSDITDCEQAFILAEKQIKNVMDVGLEKNGILPFHAVDLTLNVPLGSVNWGRGIGWWILGLAPLAAKSSIDKPNEYLIALQKLIKFLDTARLDKEYWSQFIGHTNDNTIDSSATLMFLLASQHGGLNSIKSQELLNVIKHCVDSSGVVLNSSGDTIYINKYSRAKGASELTQGLMLSLLSKVSL</sequence>
<dbReference type="InterPro" id="IPR008928">
    <property type="entry name" value="6-hairpin_glycosidase_sf"/>
</dbReference>
<dbReference type="SUPFAM" id="SSF48208">
    <property type="entry name" value="Six-hairpin glycosidases"/>
    <property type="match status" value="1"/>
</dbReference>
<dbReference type="PANTHER" id="PTHR33886">
    <property type="entry name" value="UNSATURATED RHAMNOGALACTURONAN HYDROLASE (EUROFUNG)"/>
    <property type="match status" value="1"/>
</dbReference>
<dbReference type="InterPro" id="IPR052043">
    <property type="entry name" value="PolySaccharide_Degr_Enz"/>
</dbReference>
<keyword evidence="2" id="KW-1133">Transmembrane helix</keyword>
<dbReference type="PANTHER" id="PTHR33886:SF8">
    <property type="entry name" value="UNSATURATED RHAMNOGALACTURONAN HYDROLASE (EUROFUNG)"/>
    <property type="match status" value="1"/>
</dbReference>
<organism evidence="3 4">
    <name type="scientific">Psychrobacter glacincola</name>
    <dbReference type="NCBI Taxonomy" id="56810"/>
    <lineage>
        <taxon>Bacteria</taxon>
        <taxon>Pseudomonadati</taxon>
        <taxon>Pseudomonadota</taxon>
        <taxon>Gammaproteobacteria</taxon>
        <taxon>Moraxellales</taxon>
        <taxon>Moraxellaceae</taxon>
        <taxon>Psychrobacter</taxon>
    </lineage>
</organism>
<dbReference type="Pfam" id="PF07470">
    <property type="entry name" value="Glyco_hydro_88"/>
    <property type="match status" value="1"/>
</dbReference>
<dbReference type="EMBL" id="JBHSTZ010000063">
    <property type="protein sequence ID" value="MFC6382312.1"/>
    <property type="molecule type" value="Genomic_DNA"/>
</dbReference>
<keyword evidence="2" id="KW-0472">Membrane</keyword>
<dbReference type="InterPro" id="IPR012341">
    <property type="entry name" value="6hp_glycosidase-like_sf"/>
</dbReference>
<keyword evidence="4" id="KW-1185">Reference proteome</keyword>
<dbReference type="Gene3D" id="1.50.10.10">
    <property type="match status" value="1"/>
</dbReference>